<evidence type="ECO:0000256" key="2">
    <source>
        <dbReference type="SAM" id="SignalP"/>
    </source>
</evidence>
<feature type="region of interest" description="Disordered" evidence="1">
    <location>
        <begin position="77"/>
        <end position="101"/>
    </location>
</feature>
<evidence type="ECO:0000313" key="3">
    <source>
        <dbReference type="EMBL" id="KAJ7314779.1"/>
    </source>
</evidence>
<dbReference type="Proteomes" id="UP001218218">
    <property type="component" value="Unassembled WGS sequence"/>
</dbReference>
<keyword evidence="4" id="KW-1185">Reference proteome</keyword>
<evidence type="ECO:0000313" key="4">
    <source>
        <dbReference type="Proteomes" id="UP001218218"/>
    </source>
</evidence>
<feature type="compositionally biased region" description="Basic residues" evidence="1">
    <location>
        <begin position="82"/>
        <end position="101"/>
    </location>
</feature>
<dbReference type="AlphaFoldDB" id="A0AAD6ZAT4"/>
<organism evidence="3 4">
    <name type="scientific">Mycena albidolilacea</name>
    <dbReference type="NCBI Taxonomy" id="1033008"/>
    <lineage>
        <taxon>Eukaryota</taxon>
        <taxon>Fungi</taxon>
        <taxon>Dikarya</taxon>
        <taxon>Basidiomycota</taxon>
        <taxon>Agaricomycotina</taxon>
        <taxon>Agaricomycetes</taxon>
        <taxon>Agaricomycetidae</taxon>
        <taxon>Agaricales</taxon>
        <taxon>Marasmiineae</taxon>
        <taxon>Mycenaceae</taxon>
        <taxon>Mycena</taxon>
    </lineage>
</organism>
<reference evidence="3" key="1">
    <citation type="submission" date="2023-03" db="EMBL/GenBank/DDBJ databases">
        <title>Massive genome expansion in bonnet fungi (Mycena s.s.) driven by repeated elements and novel gene families across ecological guilds.</title>
        <authorList>
            <consortium name="Lawrence Berkeley National Laboratory"/>
            <person name="Harder C.B."/>
            <person name="Miyauchi S."/>
            <person name="Viragh M."/>
            <person name="Kuo A."/>
            <person name="Thoen E."/>
            <person name="Andreopoulos B."/>
            <person name="Lu D."/>
            <person name="Skrede I."/>
            <person name="Drula E."/>
            <person name="Henrissat B."/>
            <person name="Morin E."/>
            <person name="Kohler A."/>
            <person name="Barry K."/>
            <person name="LaButti K."/>
            <person name="Morin E."/>
            <person name="Salamov A."/>
            <person name="Lipzen A."/>
            <person name="Mereny Z."/>
            <person name="Hegedus B."/>
            <person name="Baldrian P."/>
            <person name="Stursova M."/>
            <person name="Weitz H."/>
            <person name="Taylor A."/>
            <person name="Grigoriev I.V."/>
            <person name="Nagy L.G."/>
            <person name="Martin F."/>
            <person name="Kauserud H."/>
        </authorList>
    </citation>
    <scope>NUCLEOTIDE SEQUENCE</scope>
    <source>
        <strain evidence="3">CBHHK002</strain>
    </source>
</reference>
<comment type="caution">
    <text evidence="3">The sequence shown here is derived from an EMBL/GenBank/DDBJ whole genome shotgun (WGS) entry which is preliminary data.</text>
</comment>
<sequence>MISFPLRVAFIFTFIIAVQSLHTAKPSPSSFSTKTIFQSSLGLENIAVRASSELLLTSFASPTLFTFDLKPLPSSHLPERHCAHRHHRVPPRRLRSRGNGD</sequence>
<keyword evidence="2" id="KW-0732">Signal</keyword>
<gene>
    <name evidence="3" type="ORF">DFH08DRAFT_894766</name>
</gene>
<feature type="chain" id="PRO_5042186462" evidence="2">
    <location>
        <begin position="21"/>
        <end position="101"/>
    </location>
</feature>
<name>A0AAD6ZAT4_9AGAR</name>
<proteinExistence type="predicted"/>
<protein>
    <submittedName>
        <fullName evidence="3">Uncharacterized protein</fullName>
    </submittedName>
</protein>
<dbReference type="EMBL" id="JARIHO010000065">
    <property type="protein sequence ID" value="KAJ7314779.1"/>
    <property type="molecule type" value="Genomic_DNA"/>
</dbReference>
<evidence type="ECO:0000256" key="1">
    <source>
        <dbReference type="SAM" id="MobiDB-lite"/>
    </source>
</evidence>
<accession>A0AAD6ZAT4</accession>
<feature type="signal peptide" evidence="2">
    <location>
        <begin position="1"/>
        <end position="20"/>
    </location>
</feature>